<evidence type="ECO:0000256" key="7">
    <source>
        <dbReference type="ARBA" id="ARBA00023136"/>
    </source>
</evidence>
<feature type="transmembrane region" description="Helical" evidence="10">
    <location>
        <begin position="173"/>
        <end position="192"/>
    </location>
</feature>
<proteinExistence type="inferred from homology"/>
<sequence length="392" mass="45915">MEPGRSYYYDINKKLLMVIGQWPYQKPKDKVIAFAFIMVLAVFAFFPQTARFFICENAQCIYETLPLYMLCVATVLKIFTYQFNSRKIKDLTDRLFVDWEMLQTKEEHDIMRKYAETGRWYALIYCSFIYVTTVIFATTALVPRILDVLFPLNTSRPVMLPYPAYYFVDENQYFYYIFCHELFTGSIGMTGLIAHDTTFFVYVEHVCGLFAIVGFRFEHVSHKRSTMEKNMFNHPDAVYHKNIVISIYAHHKALQFAEFLESTFTISFAVQLLFVTVGLSITLVQLSIQLHNLAEALRYFVFISAQLFHLFCLSFLGQKLIDHSLETCDKIYYSLWYTIPVKEQKLLMFVMRKSIEASVLTAGKIYIFSLENFTTIVQSSMSYFTLLSSFDV</sequence>
<comment type="subcellular location">
    <subcellularLocation>
        <location evidence="1 10">Cell membrane</location>
        <topology evidence="1 10">Multi-pass membrane protein</topology>
    </subcellularLocation>
</comment>
<dbReference type="PANTHER" id="PTHR21137:SF35">
    <property type="entry name" value="ODORANT RECEPTOR 19A-RELATED"/>
    <property type="match status" value="1"/>
</dbReference>
<keyword evidence="6 10" id="KW-1133">Transmembrane helix</keyword>
<protein>
    <recommendedName>
        <fullName evidence="10">Odorant receptor</fullName>
    </recommendedName>
</protein>
<dbReference type="GeneID" id="112463678"/>
<dbReference type="OrthoDB" id="7696577at2759"/>
<feature type="transmembrane region" description="Helical" evidence="10">
    <location>
        <begin position="31"/>
        <end position="54"/>
    </location>
</feature>
<feature type="transmembrane region" description="Helical" evidence="10">
    <location>
        <begin position="296"/>
        <end position="316"/>
    </location>
</feature>
<keyword evidence="9 10" id="KW-0807">Transducer</keyword>
<evidence type="ECO:0000313" key="12">
    <source>
        <dbReference type="RefSeq" id="XP_024885948.1"/>
    </source>
</evidence>
<evidence type="ECO:0000256" key="4">
    <source>
        <dbReference type="ARBA" id="ARBA00022692"/>
    </source>
</evidence>
<evidence type="ECO:0000256" key="10">
    <source>
        <dbReference type="RuleBase" id="RU351113"/>
    </source>
</evidence>
<dbReference type="GO" id="GO:0004984">
    <property type="term" value="F:olfactory receptor activity"/>
    <property type="evidence" value="ECO:0007669"/>
    <property type="project" value="InterPro"/>
</dbReference>
<evidence type="ECO:0000256" key="3">
    <source>
        <dbReference type="ARBA" id="ARBA00022606"/>
    </source>
</evidence>
<keyword evidence="7 10" id="KW-0472">Membrane</keyword>
<dbReference type="GO" id="GO:0005886">
    <property type="term" value="C:plasma membrane"/>
    <property type="evidence" value="ECO:0007669"/>
    <property type="project" value="UniProtKB-SubCell"/>
</dbReference>
<evidence type="ECO:0000256" key="6">
    <source>
        <dbReference type="ARBA" id="ARBA00022989"/>
    </source>
</evidence>
<evidence type="ECO:0000256" key="2">
    <source>
        <dbReference type="ARBA" id="ARBA00022475"/>
    </source>
</evidence>
<reference evidence="12" key="1">
    <citation type="submission" date="2025-08" db="UniProtKB">
        <authorList>
            <consortium name="RefSeq"/>
        </authorList>
    </citation>
    <scope>IDENTIFICATION</scope>
    <source>
        <tissue evidence="12">Whole body</tissue>
    </source>
</reference>
<feature type="transmembrane region" description="Helical" evidence="10">
    <location>
        <begin position="120"/>
        <end position="142"/>
    </location>
</feature>
<dbReference type="InterPro" id="IPR004117">
    <property type="entry name" value="7tm6_olfct_rcpt"/>
</dbReference>
<evidence type="ECO:0000256" key="9">
    <source>
        <dbReference type="ARBA" id="ARBA00023224"/>
    </source>
</evidence>
<keyword evidence="4 10" id="KW-0812">Transmembrane</keyword>
<evidence type="ECO:0000256" key="5">
    <source>
        <dbReference type="ARBA" id="ARBA00022725"/>
    </source>
</evidence>
<evidence type="ECO:0000313" key="11">
    <source>
        <dbReference type="Proteomes" id="UP000504618"/>
    </source>
</evidence>
<dbReference type="GO" id="GO:0005549">
    <property type="term" value="F:odorant binding"/>
    <property type="evidence" value="ECO:0007669"/>
    <property type="project" value="InterPro"/>
</dbReference>
<dbReference type="AlphaFoldDB" id="A0A6J1QVP2"/>
<keyword evidence="11" id="KW-1185">Reference proteome</keyword>
<feature type="transmembrane region" description="Helical" evidence="10">
    <location>
        <begin position="66"/>
        <end position="84"/>
    </location>
</feature>
<feature type="transmembrane region" description="Helical" evidence="10">
    <location>
        <begin position="199"/>
        <end position="217"/>
    </location>
</feature>
<keyword evidence="3 10" id="KW-0716">Sensory transduction</keyword>
<keyword evidence="2" id="KW-1003">Cell membrane</keyword>
<evidence type="ECO:0000256" key="8">
    <source>
        <dbReference type="ARBA" id="ARBA00023170"/>
    </source>
</evidence>
<organism evidence="11 12">
    <name type="scientific">Temnothorax curvispinosus</name>
    <dbReference type="NCBI Taxonomy" id="300111"/>
    <lineage>
        <taxon>Eukaryota</taxon>
        <taxon>Metazoa</taxon>
        <taxon>Ecdysozoa</taxon>
        <taxon>Arthropoda</taxon>
        <taxon>Hexapoda</taxon>
        <taxon>Insecta</taxon>
        <taxon>Pterygota</taxon>
        <taxon>Neoptera</taxon>
        <taxon>Endopterygota</taxon>
        <taxon>Hymenoptera</taxon>
        <taxon>Apocrita</taxon>
        <taxon>Aculeata</taxon>
        <taxon>Formicoidea</taxon>
        <taxon>Formicidae</taxon>
        <taxon>Myrmicinae</taxon>
        <taxon>Temnothorax</taxon>
    </lineage>
</organism>
<dbReference type="RefSeq" id="XP_024885948.1">
    <property type="nucleotide sequence ID" value="XM_025030180.1"/>
</dbReference>
<keyword evidence="8 10" id="KW-0675">Receptor</keyword>
<dbReference type="PANTHER" id="PTHR21137">
    <property type="entry name" value="ODORANT RECEPTOR"/>
    <property type="match status" value="1"/>
</dbReference>
<dbReference type="GO" id="GO:0007165">
    <property type="term" value="P:signal transduction"/>
    <property type="evidence" value="ECO:0007669"/>
    <property type="project" value="UniProtKB-KW"/>
</dbReference>
<name>A0A6J1QVP2_9HYME</name>
<dbReference type="Proteomes" id="UP000504618">
    <property type="component" value="Unplaced"/>
</dbReference>
<feature type="transmembrane region" description="Helical" evidence="10">
    <location>
        <begin position="264"/>
        <end position="284"/>
    </location>
</feature>
<dbReference type="Pfam" id="PF02949">
    <property type="entry name" value="7tm_6"/>
    <property type="match status" value="1"/>
</dbReference>
<gene>
    <name evidence="12" type="primary">LOC112463678</name>
</gene>
<evidence type="ECO:0000256" key="1">
    <source>
        <dbReference type="ARBA" id="ARBA00004651"/>
    </source>
</evidence>
<keyword evidence="5 10" id="KW-0552">Olfaction</keyword>
<comment type="similarity">
    <text evidence="10">Belongs to the insect chemoreceptor superfamily. Heteromeric odorant receptor channel (TC 1.A.69) family.</text>
</comment>
<accession>A0A6J1QVP2</accession>